<dbReference type="GO" id="GO:0000166">
    <property type="term" value="F:nucleotide binding"/>
    <property type="evidence" value="ECO:0007669"/>
    <property type="project" value="InterPro"/>
</dbReference>
<evidence type="ECO:0000313" key="1">
    <source>
        <dbReference type="EMBL" id="PNX77053.1"/>
    </source>
</evidence>
<dbReference type="Gene3D" id="1.10.150.20">
    <property type="entry name" value="5' to 3' exonuclease, C-terminal subdomain"/>
    <property type="match status" value="1"/>
</dbReference>
<comment type="caution">
    <text evidence="1">The sequence shown here is derived from an EMBL/GenBank/DDBJ whole genome shotgun (WGS) entry which is preliminary data.</text>
</comment>
<proteinExistence type="predicted"/>
<dbReference type="AlphaFoldDB" id="A0A2K3LET3"/>
<dbReference type="STRING" id="57577.A0A2K3LET3"/>
<dbReference type="InterPro" id="IPR010995">
    <property type="entry name" value="DNA_repair_Rad51/TF_NusA_a-hlx"/>
</dbReference>
<name>A0A2K3LET3_TRIPR</name>
<feature type="non-terminal residue" evidence="1">
    <location>
        <position position="90"/>
    </location>
</feature>
<evidence type="ECO:0000313" key="2">
    <source>
        <dbReference type="Proteomes" id="UP000236291"/>
    </source>
</evidence>
<protein>
    <submittedName>
        <fullName evidence="1">Meiotic recombination protein DMC1</fullName>
    </submittedName>
</protein>
<dbReference type="SUPFAM" id="SSF47794">
    <property type="entry name" value="Rad51 N-terminal domain-like"/>
    <property type="match status" value="1"/>
</dbReference>
<dbReference type="Proteomes" id="UP000236291">
    <property type="component" value="Unassembled WGS sequence"/>
</dbReference>
<organism evidence="1 2">
    <name type="scientific">Trifolium pratense</name>
    <name type="common">Red clover</name>
    <dbReference type="NCBI Taxonomy" id="57577"/>
    <lineage>
        <taxon>Eukaryota</taxon>
        <taxon>Viridiplantae</taxon>
        <taxon>Streptophyta</taxon>
        <taxon>Embryophyta</taxon>
        <taxon>Tracheophyta</taxon>
        <taxon>Spermatophyta</taxon>
        <taxon>Magnoliopsida</taxon>
        <taxon>eudicotyledons</taxon>
        <taxon>Gunneridae</taxon>
        <taxon>Pentapetalae</taxon>
        <taxon>rosids</taxon>
        <taxon>fabids</taxon>
        <taxon>Fabales</taxon>
        <taxon>Fabaceae</taxon>
        <taxon>Papilionoideae</taxon>
        <taxon>50 kb inversion clade</taxon>
        <taxon>NPAAA clade</taxon>
        <taxon>Hologalegina</taxon>
        <taxon>IRL clade</taxon>
        <taxon>Trifolieae</taxon>
        <taxon>Trifolium</taxon>
    </lineage>
</organism>
<accession>A0A2K3LET3</accession>
<dbReference type="EMBL" id="ASHM01031702">
    <property type="protein sequence ID" value="PNX77053.1"/>
    <property type="molecule type" value="Genomic_DNA"/>
</dbReference>
<reference evidence="1 2" key="1">
    <citation type="journal article" date="2014" name="Am. J. Bot.">
        <title>Genome assembly and annotation for red clover (Trifolium pratense; Fabaceae).</title>
        <authorList>
            <person name="Istvanek J."/>
            <person name="Jaros M."/>
            <person name="Krenek A."/>
            <person name="Repkova J."/>
        </authorList>
    </citation>
    <scope>NUCLEOTIDE SEQUENCE [LARGE SCALE GENOMIC DNA]</scope>
    <source>
        <strain evidence="2">cv. Tatra</strain>
        <tissue evidence="1">Young leaves</tissue>
    </source>
</reference>
<sequence>MNSTLKLKSEESSGQLQLVEREDMEDVSIDVEKLILQGIGASDVNKLRNAGIFTCNVLMNLTGIKGLSEAKFDKMREAAEKLVVSDAPLK</sequence>
<reference evidence="1 2" key="2">
    <citation type="journal article" date="2017" name="Front. Plant Sci.">
        <title>Gene Classification and Mining of Molecular Markers Useful in Red Clover (Trifolium pratense) Breeding.</title>
        <authorList>
            <person name="Istvanek J."/>
            <person name="Dluhosova J."/>
            <person name="Dluhos P."/>
            <person name="Patkova L."/>
            <person name="Nedelnik J."/>
            <person name="Repkova J."/>
        </authorList>
    </citation>
    <scope>NUCLEOTIDE SEQUENCE [LARGE SCALE GENOMIC DNA]</scope>
    <source>
        <strain evidence="2">cv. Tatra</strain>
        <tissue evidence="1">Young leaves</tissue>
    </source>
</reference>
<gene>
    <name evidence="1" type="ORF">L195_g033013</name>
</gene>